<sequence length="242" mass="28061">MSILFYLCLTTIILFLSTTCIAIDPWPTINASPQYVATPSSQTSNINSCHCKFFLWDIVSYIKYCEANRQIRQNTYEGLGGRQFVRVQPRSYAETWLSQLRRGSLKKDGCCLCGYSFRDHLVYWSKCKEMKNGKRQSAFDCHLKSNGTLKGTVDRHSFHEQYVEVIHHKKRLKKKGKLMRESNVADMVYLVPQFNPLADGRPKKPWTVFMLLLARSAALERVDDLIWFSKVDSSTKRQLNVQ</sequence>
<comment type="caution">
    <text evidence="2">The sequence shown here is derived from an EMBL/GenBank/DDBJ whole genome shotgun (WGS) entry which is preliminary data.</text>
</comment>
<keyword evidence="1" id="KW-0732">Signal</keyword>
<evidence type="ECO:0000313" key="3">
    <source>
        <dbReference type="Proteomes" id="UP001530400"/>
    </source>
</evidence>
<organism evidence="2 3">
    <name type="scientific">Cyclotella atomus</name>
    <dbReference type="NCBI Taxonomy" id="382360"/>
    <lineage>
        <taxon>Eukaryota</taxon>
        <taxon>Sar</taxon>
        <taxon>Stramenopiles</taxon>
        <taxon>Ochrophyta</taxon>
        <taxon>Bacillariophyta</taxon>
        <taxon>Coscinodiscophyceae</taxon>
        <taxon>Thalassiosirophycidae</taxon>
        <taxon>Stephanodiscales</taxon>
        <taxon>Stephanodiscaceae</taxon>
        <taxon>Cyclotella</taxon>
    </lineage>
</organism>
<protein>
    <recommendedName>
        <fullName evidence="4">LAGLIDADG homing endonuclease</fullName>
    </recommendedName>
</protein>
<evidence type="ECO:0000313" key="2">
    <source>
        <dbReference type="EMBL" id="KAL3804803.1"/>
    </source>
</evidence>
<evidence type="ECO:0008006" key="4">
    <source>
        <dbReference type="Google" id="ProtNLM"/>
    </source>
</evidence>
<dbReference type="Proteomes" id="UP001530400">
    <property type="component" value="Unassembled WGS sequence"/>
</dbReference>
<accession>A0ABD3QX59</accession>
<keyword evidence="3" id="KW-1185">Reference proteome</keyword>
<feature type="signal peptide" evidence="1">
    <location>
        <begin position="1"/>
        <end position="22"/>
    </location>
</feature>
<dbReference type="AlphaFoldDB" id="A0ABD3QX59"/>
<name>A0ABD3QX59_9STRA</name>
<evidence type="ECO:0000256" key="1">
    <source>
        <dbReference type="SAM" id="SignalP"/>
    </source>
</evidence>
<gene>
    <name evidence="2" type="ORF">ACHAWO_005332</name>
</gene>
<feature type="chain" id="PRO_5044838198" description="LAGLIDADG homing endonuclease" evidence="1">
    <location>
        <begin position="23"/>
        <end position="242"/>
    </location>
</feature>
<reference evidence="2 3" key="1">
    <citation type="submission" date="2024-10" db="EMBL/GenBank/DDBJ databases">
        <title>Updated reference genomes for cyclostephanoid diatoms.</title>
        <authorList>
            <person name="Roberts W.R."/>
            <person name="Alverson A.J."/>
        </authorList>
    </citation>
    <scope>NUCLEOTIDE SEQUENCE [LARGE SCALE GENOMIC DNA]</scope>
    <source>
        <strain evidence="2 3">AJA010-31</strain>
    </source>
</reference>
<proteinExistence type="predicted"/>
<dbReference type="EMBL" id="JALLPJ020000028">
    <property type="protein sequence ID" value="KAL3804803.1"/>
    <property type="molecule type" value="Genomic_DNA"/>
</dbReference>